<dbReference type="Proteomes" id="UP001550853">
    <property type="component" value="Unassembled WGS sequence"/>
</dbReference>
<feature type="transmembrane region" description="Helical" evidence="7">
    <location>
        <begin position="246"/>
        <end position="268"/>
    </location>
</feature>
<comment type="caution">
    <text evidence="9">The sequence shown here is derived from an EMBL/GenBank/DDBJ whole genome shotgun (WGS) entry which is preliminary data.</text>
</comment>
<organism evidence="9 10">
    <name type="scientific">Streptomyces catenulae</name>
    <dbReference type="NCBI Taxonomy" id="66875"/>
    <lineage>
        <taxon>Bacteria</taxon>
        <taxon>Bacillati</taxon>
        <taxon>Actinomycetota</taxon>
        <taxon>Actinomycetes</taxon>
        <taxon>Kitasatosporales</taxon>
        <taxon>Streptomycetaceae</taxon>
        <taxon>Streptomyces</taxon>
    </lineage>
</organism>
<reference evidence="9 10" key="1">
    <citation type="submission" date="2024-06" db="EMBL/GenBank/DDBJ databases">
        <title>The Natural Products Discovery Center: Release of the First 8490 Sequenced Strains for Exploring Actinobacteria Biosynthetic Diversity.</title>
        <authorList>
            <person name="Kalkreuter E."/>
            <person name="Kautsar S.A."/>
            <person name="Yang D."/>
            <person name="Bader C.D."/>
            <person name="Teijaro C.N."/>
            <person name="Fluegel L."/>
            <person name="Davis C.M."/>
            <person name="Simpson J.R."/>
            <person name="Lauterbach L."/>
            <person name="Steele A.D."/>
            <person name="Gui C."/>
            <person name="Meng S."/>
            <person name="Li G."/>
            <person name="Viehrig K."/>
            <person name="Ye F."/>
            <person name="Su P."/>
            <person name="Kiefer A.F."/>
            <person name="Nichols A."/>
            <person name="Cepeda A.J."/>
            <person name="Yan W."/>
            <person name="Fan B."/>
            <person name="Jiang Y."/>
            <person name="Adhikari A."/>
            <person name="Zheng C.-J."/>
            <person name="Schuster L."/>
            <person name="Cowan T.M."/>
            <person name="Smanski M.J."/>
            <person name="Chevrette M.G."/>
            <person name="De Carvalho L.P.S."/>
            <person name="Shen B."/>
        </authorList>
    </citation>
    <scope>NUCLEOTIDE SEQUENCE [LARGE SCALE GENOMIC DNA]</scope>
    <source>
        <strain evidence="9 10">NPDC033039</strain>
    </source>
</reference>
<dbReference type="Gene3D" id="1.20.1250.20">
    <property type="entry name" value="MFS general substrate transporter like domains"/>
    <property type="match status" value="1"/>
</dbReference>
<feature type="transmembrane region" description="Helical" evidence="7">
    <location>
        <begin position="212"/>
        <end position="234"/>
    </location>
</feature>
<evidence type="ECO:0000256" key="3">
    <source>
        <dbReference type="ARBA" id="ARBA00022692"/>
    </source>
</evidence>
<evidence type="ECO:0000256" key="7">
    <source>
        <dbReference type="SAM" id="Phobius"/>
    </source>
</evidence>
<name>A0ABV2Z3X7_9ACTN</name>
<evidence type="ECO:0000256" key="8">
    <source>
        <dbReference type="SAM" id="SignalP"/>
    </source>
</evidence>
<evidence type="ECO:0000256" key="6">
    <source>
        <dbReference type="SAM" id="MobiDB-lite"/>
    </source>
</evidence>
<accession>A0ABV2Z3X7</accession>
<feature type="transmembrane region" description="Helical" evidence="7">
    <location>
        <begin position="41"/>
        <end position="62"/>
    </location>
</feature>
<evidence type="ECO:0000256" key="1">
    <source>
        <dbReference type="ARBA" id="ARBA00004651"/>
    </source>
</evidence>
<dbReference type="RefSeq" id="WP_051739779.1">
    <property type="nucleotide sequence ID" value="NZ_JBEZVI010000018.1"/>
</dbReference>
<keyword evidence="2" id="KW-1003">Cell membrane</keyword>
<dbReference type="PANTHER" id="PTHR23513">
    <property type="entry name" value="INTEGRAL MEMBRANE EFFLUX PROTEIN-RELATED"/>
    <property type="match status" value="1"/>
</dbReference>
<feature type="region of interest" description="Disordered" evidence="6">
    <location>
        <begin position="393"/>
        <end position="428"/>
    </location>
</feature>
<evidence type="ECO:0000313" key="9">
    <source>
        <dbReference type="EMBL" id="MEU3712693.1"/>
    </source>
</evidence>
<feature type="transmembrane region" description="Helical" evidence="7">
    <location>
        <begin position="301"/>
        <end position="324"/>
    </location>
</feature>
<dbReference type="Pfam" id="PF07690">
    <property type="entry name" value="MFS_1"/>
    <property type="match status" value="1"/>
</dbReference>
<keyword evidence="5 7" id="KW-0472">Membrane</keyword>
<feature type="transmembrane region" description="Helical" evidence="7">
    <location>
        <begin position="135"/>
        <end position="155"/>
    </location>
</feature>
<feature type="chain" id="PRO_5046908153" evidence="8">
    <location>
        <begin position="26"/>
        <end position="428"/>
    </location>
</feature>
<keyword evidence="10" id="KW-1185">Reference proteome</keyword>
<keyword evidence="4 7" id="KW-1133">Transmembrane helix</keyword>
<dbReference type="SUPFAM" id="SSF103473">
    <property type="entry name" value="MFS general substrate transporter"/>
    <property type="match status" value="1"/>
</dbReference>
<feature type="transmembrane region" description="Helical" evidence="7">
    <location>
        <begin position="275"/>
        <end position="295"/>
    </location>
</feature>
<evidence type="ECO:0000256" key="2">
    <source>
        <dbReference type="ARBA" id="ARBA00022475"/>
    </source>
</evidence>
<dbReference type="CDD" id="cd06173">
    <property type="entry name" value="MFS_MefA_like"/>
    <property type="match status" value="1"/>
</dbReference>
<keyword evidence="8" id="KW-0732">Signal</keyword>
<feature type="transmembrane region" description="Helical" evidence="7">
    <location>
        <begin position="336"/>
        <end position="355"/>
    </location>
</feature>
<feature type="transmembrane region" description="Helical" evidence="7">
    <location>
        <begin position="367"/>
        <end position="385"/>
    </location>
</feature>
<dbReference type="InterPro" id="IPR011701">
    <property type="entry name" value="MFS"/>
</dbReference>
<protein>
    <submittedName>
        <fullName evidence="9">MFS transporter</fullName>
    </submittedName>
</protein>
<sequence>MGRTYRLLTAAAVITSLGNSGAVIAAAFAVLHGGGDGTDVGLVAAARTVPLIAFLLVGGAVADRLPRHRVMVAANCLNCASQAVFATLVLTGSPPVWQLALLAALGGTGQAFFAPAAEGMLLSCVPSDQAGRAFAFFRIGVNGAGIGGAALGGALCAVVGPGWVLAGDAAAFALAAALRSALDTGALPPRKRRGGLAHDLREGWREVAGRRWLWVVVTQFAVVNAAFAATQSVYGPLVARDRLGGAGAWGTALATFGTGTLLGALLMTRWKPHRMLLTGGCGSLLCALPPAALAAGLPLPALAATMAGCGIGVEVFAVTWMTALHQEIPTDKLSRVSSYDWLGSVGMVPLATALAGPAQNLTGRPTALWSSATLITLLTLAALAVPDVRRLTRRTTDAPQEPAAADSSATGTLPVQGSRAAPPATCSS</sequence>
<comment type="subcellular location">
    <subcellularLocation>
        <location evidence="1">Cell membrane</location>
        <topology evidence="1">Multi-pass membrane protein</topology>
    </subcellularLocation>
</comment>
<evidence type="ECO:0000256" key="5">
    <source>
        <dbReference type="ARBA" id="ARBA00023136"/>
    </source>
</evidence>
<dbReference type="InterPro" id="IPR036259">
    <property type="entry name" value="MFS_trans_sf"/>
</dbReference>
<evidence type="ECO:0000256" key="4">
    <source>
        <dbReference type="ARBA" id="ARBA00022989"/>
    </source>
</evidence>
<keyword evidence="3 7" id="KW-0812">Transmembrane</keyword>
<evidence type="ECO:0000313" key="10">
    <source>
        <dbReference type="Proteomes" id="UP001550853"/>
    </source>
</evidence>
<feature type="signal peptide" evidence="8">
    <location>
        <begin position="1"/>
        <end position="25"/>
    </location>
</feature>
<gene>
    <name evidence="9" type="ORF">AB0E61_21680</name>
</gene>
<proteinExistence type="predicted"/>
<dbReference type="PANTHER" id="PTHR23513:SF11">
    <property type="entry name" value="STAPHYLOFERRIN A TRANSPORTER"/>
    <property type="match status" value="1"/>
</dbReference>
<dbReference type="EMBL" id="JBEZVI010000018">
    <property type="protein sequence ID" value="MEU3712693.1"/>
    <property type="molecule type" value="Genomic_DNA"/>
</dbReference>